<organism evidence="1 2">
    <name type="scientific">Dermatophagoides pteronyssinus</name>
    <name type="common">European house dust mite</name>
    <dbReference type="NCBI Taxonomy" id="6956"/>
    <lineage>
        <taxon>Eukaryota</taxon>
        <taxon>Metazoa</taxon>
        <taxon>Ecdysozoa</taxon>
        <taxon>Arthropoda</taxon>
        <taxon>Chelicerata</taxon>
        <taxon>Arachnida</taxon>
        <taxon>Acari</taxon>
        <taxon>Acariformes</taxon>
        <taxon>Sarcoptiformes</taxon>
        <taxon>Astigmata</taxon>
        <taxon>Psoroptidia</taxon>
        <taxon>Analgoidea</taxon>
        <taxon>Pyroglyphidae</taxon>
        <taxon>Dermatophagoidinae</taxon>
        <taxon>Dermatophagoides</taxon>
    </lineage>
</organism>
<accession>A0ABQ8IU34</accession>
<keyword evidence="2" id="KW-1185">Reference proteome</keyword>
<gene>
    <name evidence="1" type="ORF">DERP_014651</name>
</gene>
<comment type="caution">
    <text evidence="1">The sequence shown here is derived from an EMBL/GenBank/DDBJ whole genome shotgun (WGS) entry which is preliminary data.</text>
</comment>
<reference evidence="1 2" key="1">
    <citation type="journal article" date="2018" name="J. Allergy Clin. Immunol.">
        <title>High-quality assembly of Dermatophagoides pteronyssinus genome and transcriptome reveals a wide range of novel allergens.</title>
        <authorList>
            <person name="Liu X.Y."/>
            <person name="Yang K.Y."/>
            <person name="Wang M.Q."/>
            <person name="Kwok J.S."/>
            <person name="Zeng X."/>
            <person name="Yang Z."/>
            <person name="Xiao X.J."/>
            <person name="Lau C.P."/>
            <person name="Li Y."/>
            <person name="Huang Z.M."/>
            <person name="Ba J.G."/>
            <person name="Yim A.K."/>
            <person name="Ouyang C.Y."/>
            <person name="Ngai S.M."/>
            <person name="Chan T.F."/>
            <person name="Leung E.L."/>
            <person name="Liu L."/>
            <person name="Liu Z.G."/>
            <person name="Tsui S.K."/>
        </authorList>
    </citation>
    <scope>NUCLEOTIDE SEQUENCE [LARGE SCALE GENOMIC DNA]</scope>
    <source>
        <strain evidence="1">Derp</strain>
    </source>
</reference>
<name>A0ABQ8IU34_DERPT</name>
<reference evidence="1 2" key="2">
    <citation type="journal article" date="2022" name="Mol. Biol. Evol.">
        <title>Comparative Genomics Reveals Insights into the Divergent Evolution of Astigmatic Mites and Household Pest Adaptations.</title>
        <authorList>
            <person name="Xiong Q."/>
            <person name="Wan A.T."/>
            <person name="Liu X."/>
            <person name="Fung C.S."/>
            <person name="Xiao X."/>
            <person name="Malainual N."/>
            <person name="Hou J."/>
            <person name="Wang L."/>
            <person name="Wang M."/>
            <person name="Yang K.Y."/>
            <person name="Cui Y."/>
            <person name="Leung E.L."/>
            <person name="Nong W."/>
            <person name="Shin S.K."/>
            <person name="Au S.W."/>
            <person name="Jeong K.Y."/>
            <person name="Chew F.T."/>
            <person name="Hui J.H."/>
            <person name="Leung T.F."/>
            <person name="Tungtrongchitr A."/>
            <person name="Zhong N."/>
            <person name="Liu Z."/>
            <person name="Tsui S.K."/>
        </authorList>
    </citation>
    <scope>NUCLEOTIDE SEQUENCE [LARGE SCALE GENOMIC DNA]</scope>
    <source>
        <strain evidence="1">Derp</strain>
    </source>
</reference>
<evidence type="ECO:0000313" key="1">
    <source>
        <dbReference type="EMBL" id="KAH9413819.1"/>
    </source>
</evidence>
<dbReference type="EMBL" id="NJHN03000118">
    <property type="protein sequence ID" value="KAH9413819.1"/>
    <property type="molecule type" value="Genomic_DNA"/>
</dbReference>
<sequence>MASTMANENYFDQINCALVSVWNNGTFLFSCRNIDKAETIRVFRDRAQDWLRVIIQQVYIGDNLIENIDQRLDEITEIEELIEDNAITVTFLANFATIPCLTMNPMSEASFNSTQVSMFAIDRTHGDGNPQFFGTANINRPRVSHCVPLEMVINMPGNFDNPTIEYINFILMSNIDCGLLQFYLQDVNRDLTIGFIKNEFEKQYNLEIEEVVIAGYQMQDDFTFFNFPIFNNEIHYVFFKASFFTLSLLDKIKQNHLPTDYVQQSQLIYRFNRSMENPSASSMNTSVPR</sequence>
<proteinExistence type="predicted"/>
<evidence type="ECO:0000313" key="2">
    <source>
        <dbReference type="Proteomes" id="UP000887458"/>
    </source>
</evidence>
<protein>
    <submittedName>
        <fullName evidence="1">Uncharacterized protein</fullName>
    </submittedName>
</protein>
<dbReference type="Proteomes" id="UP000887458">
    <property type="component" value="Unassembled WGS sequence"/>
</dbReference>